<organism evidence="4 5">
    <name type="scientific">Aspergillus keveii</name>
    <dbReference type="NCBI Taxonomy" id="714993"/>
    <lineage>
        <taxon>Eukaryota</taxon>
        <taxon>Fungi</taxon>
        <taxon>Dikarya</taxon>
        <taxon>Ascomycota</taxon>
        <taxon>Pezizomycotina</taxon>
        <taxon>Eurotiomycetes</taxon>
        <taxon>Eurotiomycetidae</taxon>
        <taxon>Eurotiales</taxon>
        <taxon>Aspergillaceae</taxon>
        <taxon>Aspergillus</taxon>
        <taxon>Aspergillus subgen. Nidulantes</taxon>
    </lineage>
</organism>
<dbReference type="PANTHER" id="PTHR21708:SF30">
    <property type="entry name" value="2-DEHYDROPANTOATE 2-REDUCTASE-RELATED"/>
    <property type="match status" value="1"/>
</dbReference>
<dbReference type="Pfam" id="PF08546">
    <property type="entry name" value="ApbA_C"/>
    <property type="match status" value="1"/>
</dbReference>
<comment type="caution">
    <text evidence="4">The sequence shown here is derived from an EMBL/GenBank/DDBJ whole genome shotgun (WGS) entry which is preliminary data.</text>
</comment>
<dbReference type="InterPro" id="IPR013752">
    <property type="entry name" value="KPA_reductase"/>
</dbReference>
<dbReference type="Proteomes" id="UP001610563">
    <property type="component" value="Unassembled WGS sequence"/>
</dbReference>
<feature type="domain" description="Ketopantoate reductase C-terminal" evidence="3">
    <location>
        <begin position="297"/>
        <end position="390"/>
    </location>
</feature>
<dbReference type="PANTHER" id="PTHR21708">
    <property type="entry name" value="PROBABLE 2-DEHYDROPANTOATE 2-REDUCTASE"/>
    <property type="match status" value="1"/>
</dbReference>
<evidence type="ECO:0000313" key="5">
    <source>
        <dbReference type="Proteomes" id="UP001610563"/>
    </source>
</evidence>
<feature type="region of interest" description="Disordered" evidence="1">
    <location>
        <begin position="186"/>
        <end position="214"/>
    </location>
</feature>
<evidence type="ECO:0000313" key="4">
    <source>
        <dbReference type="EMBL" id="KAL2797927.1"/>
    </source>
</evidence>
<dbReference type="Gene3D" id="1.10.1040.10">
    <property type="entry name" value="N-(1-d-carboxylethyl)-l-norvaline Dehydrogenase, domain 2"/>
    <property type="match status" value="1"/>
</dbReference>
<keyword evidence="5" id="KW-1185">Reference proteome</keyword>
<evidence type="ECO:0000259" key="2">
    <source>
        <dbReference type="Pfam" id="PF02558"/>
    </source>
</evidence>
<accession>A0ABR4GG27</accession>
<name>A0ABR4GG27_9EURO</name>
<protein>
    <submittedName>
        <fullName evidence="4">6-phosphogluconate dehydrogenase</fullName>
    </submittedName>
</protein>
<reference evidence="4 5" key="1">
    <citation type="submission" date="2024-07" db="EMBL/GenBank/DDBJ databases">
        <title>Section-level genome sequencing and comparative genomics of Aspergillus sections Usti and Cavernicolus.</title>
        <authorList>
            <consortium name="Lawrence Berkeley National Laboratory"/>
            <person name="Nybo J.L."/>
            <person name="Vesth T.C."/>
            <person name="Theobald S."/>
            <person name="Frisvad J.C."/>
            <person name="Larsen T.O."/>
            <person name="Kjaerboelling I."/>
            <person name="Rothschild-Mancinelli K."/>
            <person name="Lyhne E.K."/>
            <person name="Kogle M.E."/>
            <person name="Barry K."/>
            <person name="Clum A."/>
            <person name="Na H."/>
            <person name="Ledsgaard L."/>
            <person name="Lin J."/>
            <person name="Lipzen A."/>
            <person name="Kuo A."/>
            <person name="Riley R."/>
            <person name="Mondo S."/>
            <person name="Labutti K."/>
            <person name="Haridas S."/>
            <person name="Pangalinan J."/>
            <person name="Salamov A.A."/>
            <person name="Simmons B.A."/>
            <person name="Magnuson J.K."/>
            <person name="Chen J."/>
            <person name="Drula E."/>
            <person name="Henrissat B."/>
            <person name="Wiebenga A."/>
            <person name="Lubbers R.J."/>
            <person name="Gomes A.C."/>
            <person name="Makela M.R."/>
            <person name="Stajich J."/>
            <person name="Grigoriev I.V."/>
            <person name="Mortensen U.H."/>
            <person name="De Vries R.P."/>
            <person name="Baker S.E."/>
            <person name="Andersen M.R."/>
        </authorList>
    </citation>
    <scope>NUCLEOTIDE SEQUENCE [LARGE SCALE GENOMIC DNA]</scope>
    <source>
        <strain evidence="4 5">CBS 209.92</strain>
    </source>
</reference>
<dbReference type="Pfam" id="PF02558">
    <property type="entry name" value="ApbA"/>
    <property type="match status" value="2"/>
</dbReference>
<proteinExistence type="predicted"/>
<dbReference type="EMBL" id="JBFTWV010000016">
    <property type="protein sequence ID" value="KAL2797927.1"/>
    <property type="molecule type" value="Genomic_DNA"/>
</dbReference>
<sequence length="400" mass="42056">MSPQILVVGTGSIGIVYSMLLTRAGAECSCICRSNYTAATTAGFTVHSTIFGTETFRPKAVYASIEEAVAEKNGNSGMCYDFILVATKAFPSSSLTGDGSSAEVAGSSSSSSSIAASITPLVTATTTLQGQRTAIVLIQNGLGIERDYRARFPHSPIISCVAYLPTTQTAPGIVHHTEVERLQIGVYPRISDRGEGDGSNSKSNSDSKSDHSLFSNPDDAAITARFAALVRTGGATAEIHADIQIARWRKLIGNAAWSPICALARCRDLEFLAAQTAQATPSTSTSESAALTTTATAQPLAREVVQRVMEEVVSVARAAGYAGEIGAADVEMQMARSAGRMWPGVEPSMLADVRAGRRMEVEAVLGGVVRVARAVGVEVPRLECLYTLLLGLDWAMRGGE</sequence>
<dbReference type="InterPro" id="IPR008927">
    <property type="entry name" value="6-PGluconate_DH-like_C_sf"/>
</dbReference>
<dbReference type="Gene3D" id="3.40.50.720">
    <property type="entry name" value="NAD(P)-binding Rossmann-like Domain"/>
    <property type="match status" value="1"/>
</dbReference>
<feature type="domain" description="Ketopantoate reductase N-terminal" evidence="2">
    <location>
        <begin position="5"/>
        <end position="94"/>
    </location>
</feature>
<dbReference type="InterPro" id="IPR013328">
    <property type="entry name" value="6PGD_dom2"/>
</dbReference>
<dbReference type="InterPro" id="IPR013332">
    <property type="entry name" value="KPR_N"/>
</dbReference>
<feature type="domain" description="Ketopantoate reductase N-terminal" evidence="2">
    <location>
        <begin position="128"/>
        <end position="188"/>
    </location>
</feature>
<evidence type="ECO:0000259" key="3">
    <source>
        <dbReference type="Pfam" id="PF08546"/>
    </source>
</evidence>
<gene>
    <name evidence="4" type="ORF">BJX66DRAFT_334597</name>
</gene>
<evidence type="ECO:0000256" key="1">
    <source>
        <dbReference type="SAM" id="MobiDB-lite"/>
    </source>
</evidence>
<dbReference type="InterPro" id="IPR051402">
    <property type="entry name" value="KPR-Related"/>
</dbReference>
<dbReference type="SUPFAM" id="SSF48179">
    <property type="entry name" value="6-phosphogluconate dehydrogenase C-terminal domain-like"/>
    <property type="match status" value="1"/>
</dbReference>